<dbReference type="SUPFAM" id="SSF55486">
    <property type="entry name" value="Metalloproteases ('zincins'), catalytic domain"/>
    <property type="match status" value="1"/>
</dbReference>
<feature type="binding site" evidence="6">
    <location>
        <position position="198"/>
    </location>
    <ligand>
        <name>Ca(2+)</name>
        <dbReference type="ChEBI" id="CHEBI:29108"/>
        <label>1</label>
    </ligand>
</feature>
<feature type="binding site" evidence="6">
    <location>
        <position position="227"/>
    </location>
    <ligand>
        <name>Zn(2+)</name>
        <dbReference type="ChEBI" id="CHEBI:29105"/>
        <label>2</label>
        <note>catalytic</note>
    </ligand>
</feature>
<feature type="binding site" evidence="6">
    <location>
        <position position="158"/>
    </location>
    <ligand>
        <name>Ca(2+)</name>
        <dbReference type="ChEBI" id="CHEBI:29108"/>
        <label>2</label>
    </ligand>
</feature>
<keyword evidence="1" id="KW-0645">Protease</keyword>
<dbReference type="PRINTS" id="PR00138">
    <property type="entry name" value="MATRIXIN"/>
</dbReference>
<evidence type="ECO:0000313" key="10">
    <source>
        <dbReference type="Proteomes" id="UP001054252"/>
    </source>
</evidence>
<dbReference type="GO" id="GO:0030574">
    <property type="term" value="P:collagen catabolic process"/>
    <property type="evidence" value="ECO:0007669"/>
    <property type="project" value="TreeGrafter"/>
</dbReference>
<keyword evidence="10" id="KW-1185">Reference proteome</keyword>
<evidence type="ECO:0000256" key="7">
    <source>
        <dbReference type="SAM" id="SignalP"/>
    </source>
</evidence>
<evidence type="ECO:0000256" key="2">
    <source>
        <dbReference type="ARBA" id="ARBA00022723"/>
    </source>
</evidence>
<dbReference type="GO" id="GO:0031012">
    <property type="term" value="C:extracellular matrix"/>
    <property type="evidence" value="ECO:0007669"/>
    <property type="project" value="InterPro"/>
</dbReference>
<dbReference type="InterPro" id="IPR021190">
    <property type="entry name" value="Pept_M10A"/>
</dbReference>
<dbReference type="GO" id="GO:0006508">
    <property type="term" value="P:proteolysis"/>
    <property type="evidence" value="ECO:0007669"/>
    <property type="project" value="UniProtKB-KW"/>
</dbReference>
<keyword evidence="3" id="KW-0378">Hydrolase</keyword>
<comment type="caution">
    <text evidence="9">The sequence shown here is derived from an EMBL/GenBank/DDBJ whole genome shotgun (WGS) entry which is preliminary data.</text>
</comment>
<feature type="binding site" evidence="6">
    <location>
        <position position="168"/>
    </location>
    <ligand>
        <name>Zn(2+)</name>
        <dbReference type="ChEBI" id="CHEBI:29105"/>
        <label>1</label>
    </ligand>
</feature>
<evidence type="ECO:0000259" key="8">
    <source>
        <dbReference type="SMART" id="SM00235"/>
    </source>
</evidence>
<dbReference type="InterPro" id="IPR006026">
    <property type="entry name" value="Peptidase_Metallo"/>
</dbReference>
<dbReference type="Proteomes" id="UP001054252">
    <property type="component" value="Unassembled WGS sequence"/>
</dbReference>
<feature type="signal peptide" evidence="7">
    <location>
        <begin position="1"/>
        <end position="24"/>
    </location>
</feature>
<dbReference type="GO" id="GO:0030198">
    <property type="term" value="P:extracellular matrix organization"/>
    <property type="evidence" value="ECO:0007669"/>
    <property type="project" value="TreeGrafter"/>
</dbReference>
<dbReference type="PANTHER" id="PTHR10201">
    <property type="entry name" value="MATRIX METALLOPROTEINASE"/>
    <property type="match status" value="1"/>
</dbReference>
<dbReference type="AlphaFoldDB" id="A0AAV5JB44"/>
<feature type="domain" description="Peptidase metallopeptidase" evidence="8">
    <location>
        <begin position="108"/>
        <end position="266"/>
    </location>
</feature>
<dbReference type="InterPro" id="IPR024079">
    <property type="entry name" value="MetalloPept_cat_dom_sf"/>
</dbReference>
<reference evidence="9 10" key="1">
    <citation type="journal article" date="2021" name="Commun. Biol.">
        <title>The genome of Shorea leprosula (Dipterocarpaceae) highlights the ecological relevance of drought in aseasonal tropical rainforests.</title>
        <authorList>
            <person name="Ng K.K.S."/>
            <person name="Kobayashi M.J."/>
            <person name="Fawcett J.A."/>
            <person name="Hatakeyama M."/>
            <person name="Paape T."/>
            <person name="Ng C.H."/>
            <person name="Ang C.C."/>
            <person name="Tnah L.H."/>
            <person name="Lee C.T."/>
            <person name="Nishiyama T."/>
            <person name="Sese J."/>
            <person name="O'Brien M.J."/>
            <person name="Copetti D."/>
            <person name="Mohd Noor M.I."/>
            <person name="Ong R.C."/>
            <person name="Putra M."/>
            <person name="Sireger I.Z."/>
            <person name="Indrioko S."/>
            <person name="Kosugi Y."/>
            <person name="Izuno A."/>
            <person name="Isagi Y."/>
            <person name="Lee S.L."/>
            <person name="Shimizu K.K."/>
        </authorList>
    </citation>
    <scope>NUCLEOTIDE SEQUENCE [LARGE SCALE GENOMIC DNA]</scope>
    <source>
        <strain evidence="9">214</strain>
    </source>
</reference>
<dbReference type="SMART" id="SM00235">
    <property type="entry name" value="ZnMc"/>
    <property type="match status" value="1"/>
</dbReference>
<evidence type="ECO:0000256" key="3">
    <source>
        <dbReference type="ARBA" id="ARBA00022801"/>
    </source>
</evidence>
<organism evidence="9 10">
    <name type="scientific">Rubroshorea leprosula</name>
    <dbReference type="NCBI Taxonomy" id="152421"/>
    <lineage>
        <taxon>Eukaryota</taxon>
        <taxon>Viridiplantae</taxon>
        <taxon>Streptophyta</taxon>
        <taxon>Embryophyta</taxon>
        <taxon>Tracheophyta</taxon>
        <taxon>Spermatophyta</taxon>
        <taxon>Magnoliopsida</taxon>
        <taxon>eudicotyledons</taxon>
        <taxon>Gunneridae</taxon>
        <taxon>Pentapetalae</taxon>
        <taxon>rosids</taxon>
        <taxon>malvids</taxon>
        <taxon>Malvales</taxon>
        <taxon>Dipterocarpaceae</taxon>
        <taxon>Rubroshorea</taxon>
    </lineage>
</organism>
<proteinExistence type="predicted"/>
<protein>
    <recommendedName>
        <fullName evidence="8">Peptidase metallopeptidase domain-containing protein</fullName>
    </recommendedName>
</protein>
<feature type="binding site" evidence="6">
    <location>
        <position position="176"/>
    </location>
    <ligand>
        <name>Ca(2+)</name>
        <dbReference type="ChEBI" id="CHEBI:29108"/>
        <label>3</label>
    </ligand>
</feature>
<keyword evidence="4 6" id="KW-0862">Zinc</keyword>
<evidence type="ECO:0000256" key="5">
    <source>
        <dbReference type="PIRSR" id="PIRSR621190-1"/>
    </source>
</evidence>
<name>A0AAV5JB44_9ROSI</name>
<feature type="chain" id="PRO_5043820277" description="Peptidase metallopeptidase domain-containing protein" evidence="7">
    <location>
        <begin position="25"/>
        <end position="303"/>
    </location>
</feature>
<feature type="binding site" evidence="6">
    <location>
        <position position="170"/>
    </location>
    <ligand>
        <name>Zn(2+)</name>
        <dbReference type="ChEBI" id="CHEBI:29105"/>
        <label>1</label>
    </ligand>
</feature>
<dbReference type="InterPro" id="IPR001818">
    <property type="entry name" value="Pept_M10_metallopeptidase"/>
</dbReference>
<sequence>MAPRAIRFFCFTLLLFYLLSQVHSEHKSPIPSRFFIRNLQGSHKGDKGNGILVLRNYLQRFGYLSSITMEQTSVQNDNFDDELDLDVECRNIINGTNPFHSQYVFFPGNPKWTKNSLTYAFAPATRRDGISTVSNALQKWPGKIRFKFSLTNDYSNADLKISFQRLEHGDFAPFDGPGRVLAHATSPMDGTLHYDGDENWSLEATLGTFHLETVGLHEIGHMLGLAHSQEIRFLSSPCFSEVALGEKIATHLHVSLLTLSLPLVQQSFLIEARVQTSGTSNLKEIVVQPLLHEKFCCILRISR</sequence>
<dbReference type="Gene3D" id="3.40.390.10">
    <property type="entry name" value="Collagenase (Catalytic Domain)"/>
    <property type="match status" value="1"/>
</dbReference>
<feature type="binding site" evidence="6">
    <location>
        <position position="193"/>
    </location>
    <ligand>
        <name>Zn(2+)</name>
        <dbReference type="ChEBI" id="CHEBI:29105"/>
        <label>1</label>
    </ligand>
</feature>
<feature type="binding site" evidence="6">
    <location>
        <position position="221"/>
    </location>
    <ligand>
        <name>Zn(2+)</name>
        <dbReference type="ChEBI" id="CHEBI:29105"/>
        <label>2</label>
        <note>catalytic</note>
    </ligand>
</feature>
<evidence type="ECO:0000256" key="6">
    <source>
        <dbReference type="PIRSR" id="PIRSR621190-2"/>
    </source>
</evidence>
<dbReference type="EMBL" id="BPVZ01000029">
    <property type="protein sequence ID" value="GKV08602.1"/>
    <property type="molecule type" value="Genomic_DNA"/>
</dbReference>
<keyword evidence="2 6" id="KW-0479">Metal-binding</keyword>
<feature type="binding site" evidence="6">
    <location>
        <position position="175"/>
    </location>
    <ligand>
        <name>Ca(2+)</name>
        <dbReference type="ChEBI" id="CHEBI:29108"/>
        <label>3</label>
    </ligand>
</feature>
<evidence type="ECO:0000256" key="4">
    <source>
        <dbReference type="ARBA" id="ARBA00022833"/>
    </source>
</evidence>
<comment type="cofactor">
    <cofactor evidence="6">
        <name>Zn(2+)</name>
        <dbReference type="ChEBI" id="CHEBI:29105"/>
    </cofactor>
    <text evidence="6">Binds 2 Zn(2+) ions per subunit.</text>
</comment>
<feature type="active site" evidence="5">
    <location>
        <position position="218"/>
    </location>
</feature>
<dbReference type="GO" id="GO:0008270">
    <property type="term" value="F:zinc ion binding"/>
    <property type="evidence" value="ECO:0007669"/>
    <property type="project" value="InterPro"/>
</dbReference>
<evidence type="ECO:0000256" key="1">
    <source>
        <dbReference type="ARBA" id="ARBA00022670"/>
    </source>
</evidence>
<dbReference type="PANTHER" id="PTHR10201:SF213">
    <property type="entry name" value="METALLOENDOPROTEINASE 2-MMP-LIKE"/>
    <property type="match status" value="1"/>
</dbReference>
<evidence type="ECO:0000313" key="9">
    <source>
        <dbReference type="EMBL" id="GKV08602.1"/>
    </source>
</evidence>
<dbReference type="GO" id="GO:0004222">
    <property type="term" value="F:metalloendopeptidase activity"/>
    <property type="evidence" value="ECO:0007669"/>
    <property type="project" value="InterPro"/>
</dbReference>
<dbReference type="Pfam" id="PF00413">
    <property type="entry name" value="Peptidase_M10"/>
    <property type="match status" value="1"/>
</dbReference>
<feature type="binding site" evidence="6">
    <location>
        <position position="195"/>
    </location>
    <ligand>
        <name>Ca(2+)</name>
        <dbReference type="ChEBI" id="CHEBI:29108"/>
        <label>3</label>
    </ligand>
</feature>
<feature type="binding site" evidence="6">
    <location>
        <position position="183"/>
    </location>
    <ligand>
        <name>Zn(2+)</name>
        <dbReference type="ChEBI" id="CHEBI:29105"/>
        <label>1</label>
    </ligand>
</feature>
<keyword evidence="7" id="KW-0732">Signal</keyword>
<accession>A0AAV5JB44</accession>
<gene>
    <name evidence="9" type="ORF">SLEP1_g20213</name>
</gene>
<feature type="binding site" evidence="6">
    <location>
        <position position="198"/>
    </location>
    <ligand>
        <name>Ca(2+)</name>
        <dbReference type="ChEBI" id="CHEBI:29108"/>
        <label>3</label>
    </ligand>
</feature>
<keyword evidence="6" id="KW-0106">Calcium</keyword>
<comment type="cofactor">
    <cofactor evidence="6">
        <name>Ca(2+)</name>
        <dbReference type="ChEBI" id="CHEBI:29108"/>
    </cofactor>
    <text evidence="6">Can bind about 5 Ca(2+) ions per subunit.</text>
</comment>
<feature type="binding site" evidence="6">
    <location>
        <position position="217"/>
    </location>
    <ligand>
        <name>Zn(2+)</name>
        <dbReference type="ChEBI" id="CHEBI:29105"/>
        <label>2</label>
        <note>catalytic</note>
    </ligand>
</feature>